<dbReference type="PATRIC" id="fig|476272.21.peg.152"/>
<reference evidence="6 7" key="1">
    <citation type="submission" date="2009-01" db="EMBL/GenBank/DDBJ databases">
        <authorList>
            <person name="Fulton L."/>
            <person name="Clifton S."/>
            <person name="Fulton B."/>
            <person name="Xu J."/>
            <person name="Minx P."/>
            <person name="Pepin K.H."/>
            <person name="Johnson M."/>
            <person name="Bhonagiri V."/>
            <person name="Nash W.E."/>
            <person name="Mardis E.R."/>
            <person name="Wilson R.K."/>
        </authorList>
    </citation>
    <scope>NUCLEOTIDE SEQUENCE [LARGE SCALE GENOMIC DNA]</scope>
    <source>
        <strain evidence="7">DSM 10507 / JCM 14656 / S5a33</strain>
    </source>
</reference>
<name>C0CRG2_BLAHS</name>
<protein>
    <recommendedName>
        <fullName evidence="8">ABC transporter-binding protein DR_1438</fullName>
    </recommendedName>
</protein>
<dbReference type="PANTHER" id="PTHR43649:SF34">
    <property type="entry name" value="ABC TRANSPORTER PERIPLASMIC-BINDING PROTEIN YCJN-RELATED"/>
    <property type="match status" value="1"/>
</dbReference>
<dbReference type="InterPro" id="IPR050490">
    <property type="entry name" value="Bact_solute-bd_prot1"/>
</dbReference>
<dbReference type="EMBL" id="ACBZ01000186">
    <property type="protein sequence ID" value="EEG47651.1"/>
    <property type="molecule type" value="Genomic_DNA"/>
</dbReference>
<proteinExistence type="inferred from homology"/>
<sequence length="472" mass="52990">MKRNYARVLLAAMMAVSLLGTTGCGGGDKEAETSADTASEDSGGEGARKFEGTTLYMIAEQQKPTEALQKQLDAFTEETGITVDLEMAPYDNVIQKETLAFESKSGAYDIIAAPYQFLGNLVENEYIQPLSTFMEDESLSIIEDYDETDIIENLWNASGEWEGELYGVPSNSCIDMLAYRKDLFENEEERAAFKEEYGYELTVPEDWDTYRDVAEFFTREKGETLAGEKLKTNFYGVSMCGKRHDATTCEWLNYAWSFGGGVFDDEGNLNINSAESVEALEYFCDLAQFAPEGIASKTWDEQTTEMQQGIAAMSVLFNDNYAALEDPDSSTIVGKVGYTTVPVKEKEVAHYGGWGFYIPTDSKNPEVAWVFMQWFNTPEVQKNIALDGGFPNLQSCYEDEELKEIPYWEGSQKAYEISTTRPRIAEWPKMDEILMLQLSNAVTGESTPQEALDQAAKEFEELLGEKLPIQYQ</sequence>
<dbReference type="GeneID" id="86823291"/>
<evidence type="ECO:0000256" key="4">
    <source>
        <dbReference type="SAM" id="MobiDB-lite"/>
    </source>
</evidence>
<evidence type="ECO:0000256" key="5">
    <source>
        <dbReference type="SAM" id="SignalP"/>
    </source>
</evidence>
<gene>
    <name evidence="6" type="ORF">RUMHYD_03476</name>
</gene>
<evidence type="ECO:0000256" key="3">
    <source>
        <dbReference type="ARBA" id="ARBA00022729"/>
    </source>
</evidence>
<dbReference type="RefSeq" id="WP_005951864.1">
    <property type="nucleotide sequence ID" value="NZ_CP136423.1"/>
</dbReference>
<dbReference type="InterPro" id="IPR006059">
    <property type="entry name" value="SBP"/>
</dbReference>
<dbReference type="HOGENOM" id="CLU_031285_9_3_9"/>
<comment type="caution">
    <text evidence="6">The sequence shown here is derived from an EMBL/GenBank/DDBJ whole genome shotgun (WGS) entry which is preliminary data.</text>
</comment>
<keyword evidence="3 5" id="KW-0732">Signal</keyword>
<accession>C0CRG2</accession>
<dbReference type="Gene3D" id="3.40.190.10">
    <property type="entry name" value="Periplasmic binding protein-like II"/>
    <property type="match status" value="2"/>
</dbReference>
<keyword evidence="2" id="KW-0813">Transport</keyword>
<dbReference type="Proteomes" id="UP000003100">
    <property type="component" value="Unassembled WGS sequence"/>
</dbReference>
<feature type="region of interest" description="Disordered" evidence="4">
    <location>
        <begin position="25"/>
        <end position="48"/>
    </location>
</feature>
<feature type="signal peptide" evidence="5">
    <location>
        <begin position="1"/>
        <end position="26"/>
    </location>
</feature>
<evidence type="ECO:0000313" key="6">
    <source>
        <dbReference type="EMBL" id="EEG47651.1"/>
    </source>
</evidence>
<reference evidence="6 7" key="2">
    <citation type="submission" date="2009-02" db="EMBL/GenBank/DDBJ databases">
        <title>Draft genome sequence of Blautia hydrogenotrophica DSM 10507 (Ruminococcus hydrogenotrophicus DSM 10507).</title>
        <authorList>
            <person name="Sudarsanam P."/>
            <person name="Ley R."/>
            <person name="Guruge J."/>
            <person name="Turnbaugh P.J."/>
            <person name="Mahowald M."/>
            <person name="Liep D."/>
            <person name="Gordon J."/>
        </authorList>
    </citation>
    <scope>NUCLEOTIDE SEQUENCE [LARGE SCALE GENOMIC DNA]</scope>
    <source>
        <strain evidence="7">DSM 10507 / JCM 14656 / S5a33</strain>
    </source>
</reference>
<organism evidence="6 7">
    <name type="scientific">Blautia hydrogenotrophica (strain DSM 10507 / JCM 14656 / S5a33)</name>
    <name type="common">Ruminococcus hydrogenotrophicus</name>
    <dbReference type="NCBI Taxonomy" id="476272"/>
    <lineage>
        <taxon>Bacteria</taxon>
        <taxon>Bacillati</taxon>
        <taxon>Bacillota</taxon>
        <taxon>Clostridia</taxon>
        <taxon>Lachnospirales</taxon>
        <taxon>Lachnospiraceae</taxon>
        <taxon>Blautia</taxon>
    </lineage>
</organism>
<dbReference type="SUPFAM" id="SSF53850">
    <property type="entry name" value="Periplasmic binding protein-like II"/>
    <property type="match status" value="1"/>
</dbReference>
<dbReference type="CDD" id="cd13585">
    <property type="entry name" value="PBP2_TMBP_like"/>
    <property type="match status" value="1"/>
</dbReference>
<dbReference type="AlphaFoldDB" id="C0CRG2"/>
<feature type="chain" id="PRO_5039199189" description="ABC transporter-binding protein DR_1438" evidence="5">
    <location>
        <begin position="27"/>
        <end position="472"/>
    </location>
</feature>
<keyword evidence="7" id="KW-1185">Reference proteome</keyword>
<evidence type="ECO:0000313" key="7">
    <source>
        <dbReference type="Proteomes" id="UP000003100"/>
    </source>
</evidence>
<evidence type="ECO:0000256" key="2">
    <source>
        <dbReference type="ARBA" id="ARBA00022448"/>
    </source>
</evidence>
<evidence type="ECO:0008006" key="8">
    <source>
        <dbReference type="Google" id="ProtNLM"/>
    </source>
</evidence>
<dbReference type="Pfam" id="PF01547">
    <property type="entry name" value="SBP_bac_1"/>
    <property type="match status" value="1"/>
</dbReference>
<comment type="similarity">
    <text evidence="1">Belongs to the bacterial solute-binding protein 1 family.</text>
</comment>
<dbReference type="PROSITE" id="PS51257">
    <property type="entry name" value="PROKAR_LIPOPROTEIN"/>
    <property type="match status" value="1"/>
</dbReference>
<evidence type="ECO:0000256" key="1">
    <source>
        <dbReference type="ARBA" id="ARBA00008520"/>
    </source>
</evidence>
<dbReference type="PANTHER" id="PTHR43649">
    <property type="entry name" value="ARABINOSE-BINDING PROTEIN-RELATED"/>
    <property type="match status" value="1"/>
</dbReference>
<dbReference type="eggNOG" id="COG1653">
    <property type="taxonomic scope" value="Bacteria"/>
</dbReference>